<dbReference type="RefSeq" id="WP_183393126.1">
    <property type="nucleotide sequence ID" value="NZ_JACHVY010000009.1"/>
</dbReference>
<accession>A0A7W4XYY8</accession>
<dbReference type="Proteomes" id="UP000533269">
    <property type="component" value="Unassembled WGS sequence"/>
</dbReference>
<protein>
    <submittedName>
        <fullName evidence="1">Uncharacterized protein</fullName>
    </submittedName>
</protein>
<proteinExistence type="predicted"/>
<dbReference type="AlphaFoldDB" id="A0A7W4XYY8"/>
<comment type="caution">
    <text evidence="1">The sequence shown here is derived from an EMBL/GenBank/DDBJ whole genome shotgun (WGS) entry which is preliminary data.</text>
</comment>
<name>A0A7W4XYY8_KINRA</name>
<reference evidence="1 2" key="1">
    <citation type="submission" date="2020-08" db="EMBL/GenBank/DDBJ databases">
        <title>The Agave Microbiome: Exploring the role of microbial communities in plant adaptations to desert environments.</title>
        <authorList>
            <person name="Partida-Martinez L.P."/>
        </authorList>
    </citation>
    <scope>NUCLEOTIDE SEQUENCE [LARGE SCALE GENOMIC DNA]</scope>
    <source>
        <strain evidence="1 2">AS2.23</strain>
    </source>
</reference>
<evidence type="ECO:0000313" key="1">
    <source>
        <dbReference type="EMBL" id="MBB2903528.1"/>
    </source>
</evidence>
<dbReference type="EMBL" id="JACHVY010000009">
    <property type="protein sequence ID" value="MBB2903528.1"/>
    <property type="molecule type" value="Genomic_DNA"/>
</dbReference>
<reference evidence="1 2" key="2">
    <citation type="submission" date="2020-08" db="EMBL/GenBank/DDBJ databases">
        <authorList>
            <person name="Partida-Martinez L."/>
            <person name="Huntemann M."/>
            <person name="Clum A."/>
            <person name="Wang J."/>
            <person name="Palaniappan K."/>
            <person name="Ritter S."/>
            <person name="Chen I.-M."/>
            <person name="Stamatis D."/>
            <person name="Reddy T."/>
            <person name="O'Malley R."/>
            <person name="Daum C."/>
            <person name="Shapiro N."/>
            <person name="Ivanova N."/>
            <person name="Kyrpides N."/>
            <person name="Woyke T."/>
        </authorList>
    </citation>
    <scope>NUCLEOTIDE SEQUENCE [LARGE SCALE GENOMIC DNA]</scope>
    <source>
        <strain evidence="1 2">AS2.23</strain>
    </source>
</reference>
<organism evidence="1 2">
    <name type="scientific">Kineococcus radiotolerans</name>
    <dbReference type="NCBI Taxonomy" id="131568"/>
    <lineage>
        <taxon>Bacteria</taxon>
        <taxon>Bacillati</taxon>
        <taxon>Actinomycetota</taxon>
        <taxon>Actinomycetes</taxon>
        <taxon>Kineosporiales</taxon>
        <taxon>Kineosporiaceae</taxon>
        <taxon>Kineococcus</taxon>
    </lineage>
</organism>
<gene>
    <name evidence="1" type="ORF">FHR75_004370</name>
</gene>
<sequence>MSGHGEPVPLATHRSEHSRACGHDYLSARICRSCLERALALGGALRSSICRRCGDRSFVELLDVTALPHWN</sequence>
<evidence type="ECO:0000313" key="2">
    <source>
        <dbReference type="Proteomes" id="UP000533269"/>
    </source>
</evidence>